<dbReference type="CDD" id="cd00276">
    <property type="entry name" value="C2B_Synaptotagmin"/>
    <property type="match status" value="1"/>
</dbReference>
<evidence type="ECO:0000259" key="3">
    <source>
        <dbReference type="PROSITE" id="PS50004"/>
    </source>
</evidence>
<gene>
    <name evidence="4" type="ORF">HFQ381_LOCUS23866</name>
    <name evidence="6" type="ORF">QYT958_LOCUS22885</name>
    <name evidence="7" type="ORF">TOA249_LOCUS24286</name>
    <name evidence="5" type="ORF">TSG867_LOCUS26802</name>
</gene>
<feature type="compositionally biased region" description="Low complexity" evidence="1">
    <location>
        <begin position="226"/>
        <end position="240"/>
    </location>
</feature>
<dbReference type="EMBL" id="CAJOBO010002434">
    <property type="protein sequence ID" value="CAF4450780.1"/>
    <property type="molecule type" value="Genomic_DNA"/>
</dbReference>
<name>A0A820SC69_9BILA</name>
<dbReference type="GO" id="GO:0005509">
    <property type="term" value="F:calcium ion binding"/>
    <property type="evidence" value="ECO:0007669"/>
    <property type="project" value="TreeGrafter"/>
</dbReference>
<keyword evidence="2" id="KW-0472">Membrane</keyword>
<keyword evidence="2" id="KW-1133">Transmembrane helix</keyword>
<dbReference type="Proteomes" id="UP000663862">
    <property type="component" value="Unassembled WGS sequence"/>
</dbReference>
<feature type="domain" description="C2" evidence="3">
    <location>
        <begin position="389"/>
        <end position="512"/>
    </location>
</feature>
<dbReference type="GO" id="GO:0070382">
    <property type="term" value="C:exocytic vesicle"/>
    <property type="evidence" value="ECO:0007669"/>
    <property type="project" value="TreeGrafter"/>
</dbReference>
<dbReference type="SUPFAM" id="SSF49562">
    <property type="entry name" value="C2 domain (Calcium/lipid-binding domain, CaLB)"/>
    <property type="match status" value="2"/>
</dbReference>
<dbReference type="PROSITE" id="PS50004">
    <property type="entry name" value="C2"/>
    <property type="match status" value="2"/>
</dbReference>
<proteinExistence type="predicted"/>
<dbReference type="InterPro" id="IPR000008">
    <property type="entry name" value="C2_dom"/>
</dbReference>
<dbReference type="InterPro" id="IPR035892">
    <property type="entry name" value="C2_domain_sf"/>
</dbReference>
<evidence type="ECO:0000313" key="4">
    <source>
        <dbReference type="EMBL" id="CAF4450780.1"/>
    </source>
</evidence>
<dbReference type="GO" id="GO:0000149">
    <property type="term" value="F:SNARE binding"/>
    <property type="evidence" value="ECO:0007669"/>
    <property type="project" value="TreeGrafter"/>
</dbReference>
<dbReference type="GO" id="GO:0030276">
    <property type="term" value="F:clathrin binding"/>
    <property type="evidence" value="ECO:0007669"/>
    <property type="project" value="TreeGrafter"/>
</dbReference>
<feature type="transmembrane region" description="Helical" evidence="2">
    <location>
        <begin position="21"/>
        <end position="43"/>
    </location>
</feature>
<dbReference type="Proteomes" id="UP000663851">
    <property type="component" value="Unassembled WGS sequence"/>
</dbReference>
<dbReference type="GO" id="GO:0005886">
    <property type="term" value="C:plasma membrane"/>
    <property type="evidence" value="ECO:0007669"/>
    <property type="project" value="TreeGrafter"/>
</dbReference>
<dbReference type="Gene3D" id="2.60.40.150">
    <property type="entry name" value="C2 domain"/>
    <property type="match status" value="2"/>
</dbReference>
<dbReference type="PANTHER" id="PTHR10024:SF378">
    <property type="entry name" value="SYNAPTOTAGMIN BETA, ISOFORM D"/>
    <property type="match status" value="1"/>
</dbReference>
<evidence type="ECO:0000313" key="5">
    <source>
        <dbReference type="EMBL" id="CAF4584622.1"/>
    </source>
</evidence>
<dbReference type="PANTHER" id="PTHR10024">
    <property type="entry name" value="SYNAPTOTAGMIN"/>
    <property type="match status" value="1"/>
</dbReference>
<dbReference type="SMART" id="SM00239">
    <property type="entry name" value="C2"/>
    <property type="match status" value="2"/>
</dbReference>
<evidence type="ECO:0000313" key="7">
    <source>
        <dbReference type="EMBL" id="CAF4816032.1"/>
    </source>
</evidence>
<keyword evidence="2" id="KW-0812">Transmembrane</keyword>
<reference evidence="4" key="1">
    <citation type="submission" date="2021-02" db="EMBL/GenBank/DDBJ databases">
        <authorList>
            <person name="Nowell W R."/>
        </authorList>
    </citation>
    <scope>NUCLEOTIDE SEQUENCE</scope>
</reference>
<dbReference type="Proteomes" id="UP000663848">
    <property type="component" value="Unassembled WGS sequence"/>
</dbReference>
<dbReference type="Proteomes" id="UP000663838">
    <property type="component" value="Unassembled WGS sequence"/>
</dbReference>
<organism evidence="4 8">
    <name type="scientific">Rotaria socialis</name>
    <dbReference type="NCBI Taxonomy" id="392032"/>
    <lineage>
        <taxon>Eukaryota</taxon>
        <taxon>Metazoa</taxon>
        <taxon>Spiralia</taxon>
        <taxon>Gnathifera</taxon>
        <taxon>Rotifera</taxon>
        <taxon>Eurotatoria</taxon>
        <taxon>Bdelloidea</taxon>
        <taxon>Philodinida</taxon>
        <taxon>Philodinidae</taxon>
        <taxon>Rotaria</taxon>
    </lineage>
</organism>
<feature type="compositionally biased region" description="Polar residues" evidence="1">
    <location>
        <begin position="697"/>
        <end position="713"/>
    </location>
</feature>
<dbReference type="EMBL" id="CAJOBS010002455">
    <property type="protein sequence ID" value="CAF4816032.1"/>
    <property type="molecule type" value="Genomic_DNA"/>
</dbReference>
<dbReference type="GO" id="GO:0001786">
    <property type="term" value="F:phosphatidylserine binding"/>
    <property type="evidence" value="ECO:0007669"/>
    <property type="project" value="TreeGrafter"/>
</dbReference>
<sequence length="713" mass="78520">MRSLDLLNKCDAIMLITHYDLYIGIGIGAVSVIIIILIATIIFCKCCVPSSSHRYFGRPVSHYAAINNIDAKTYFKPPQHLIYAPIVHRIPQPPVITQEISSTQSGRTSVASGGRLSILSEKLSRLSISSNQSCRPSVASDSVLLQKKCDNGRLSHSYDDSNTEAVTAHYLGRRTSKAPRLSIAAVEAHAVGQSSSPGGANSKNIRFQLFPRTSDIVEQSISCVDPSSTTASQPTSQLSSPSPPPPPQSAITTATNITEEQVLSTKRQLTKANSSQTGNTGRRQSLLRSPSSKYTIPKFPIVGKQLGNVTRGSTALPEQGLLSPPALPQTSSLFIPNKTLRGALGAIMPDLYFVGAGCGRNSTCSITGANIGTVFNERTNEELSTVDESIHRLHIRIMYDDHRNDLIVNLIEAQCLPFECVEYANPYVKIHLRPPVDQKLRQTSVKPQTINPVWNEYFKFGVANETLYRTTKTLYFYIYSYAHSSRPECVGETQIRLTPQTIHGRDLWCTINKQRAEDEYLGELLVSLTYLAQAERLNVGIIEARNLKALSMHLEADPVVRLTLQLGPTDKVKRKKTSVKRNTLSPKWNEELSFNIPGVSLAESYLEIGVYHHDLIAPDEPLGFLRFENTTPISNANIAQHSEIIHWTEVINGGQRAACWHLLRKAARIVPPPPPTPSSVVPSPSHTNTNTNTNNTKSAQPLLQSKNVTNITK</sequence>
<dbReference type="EMBL" id="CAJOBR010004497">
    <property type="protein sequence ID" value="CAF4784105.1"/>
    <property type="molecule type" value="Genomic_DNA"/>
</dbReference>
<feature type="region of interest" description="Disordered" evidence="1">
    <location>
        <begin position="264"/>
        <end position="290"/>
    </location>
</feature>
<evidence type="ECO:0000313" key="6">
    <source>
        <dbReference type="EMBL" id="CAF4784105.1"/>
    </source>
</evidence>
<dbReference type="EMBL" id="CAJOBQ010002906">
    <property type="protein sequence ID" value="CAF4584622.1"/>
    <property type="molecule type" value="Genomic_DNA"/>
</dbReference>
<dbReference type="Pfam" id="PF00168">
    <property type="entry name" value="C2"/>
    <property type="match status" value="2"/>
</dbReference>
<evidence type="ECO:0000313" key="8">
    <source>
        <dbReference type="Proteomes" id="UP000663851"/>
    </source>
</evidence>
<dbReference type="GO" id="GO:0005544">
    <property type="term" value="F:calcium-dependent phospholipid binding"/>
    <property type="evidence" value="ECO:0007669"/>
    <property type="project" value="TreeGrafter"/>
</dbReference>
<comment type="caution">
    <text evidence="4">The sequence shown here is derived from an EMBL/GenBank/DDBJ whole genome shotgun (WGS) entry which is preliminary data.</text>
</comment>
<feature type="compositionally biased region" description="Low complexity" evidence="1">
    <location>
        <begin position="678"/>
        <end position="696"/>
    </location>
</feature>
<evidence type="ECO:0000256" key="2">
    <source>
        <dbReference type="SAM" id="Phobius"/>
    </source>
</evidence>
<feature type="region of interest" description="Disordered" evidence="1">
    <location>
        <begin position="223"/>
        <end position="251"/>
    </location>
</feature>
<protein>
    <recommendedName>
        <fullName evidence="3">C2 domain-containing protein</fullName>
    </recommendedName>
</protein>
<dbReference type="GO" id="GO:0017156">
    <property type="term" value="P:calcium-ion regulated exocytosis"/>
    <property type="evidence" value="ECO:0007669"/>
    <property type="project" value="TreeGrafter"/>
</dbReference>
<feature type="region of interest" description="Disordered" evidence="1">
    <location>
        <begin position="671"/>
        <end position="713"/>
    </location>
</feature>
<feature type="domain" description="C2" evidence="3">
    <location>
        <begin position="520"/>
        <end position="646"/>
    </location>
</feature>
<accession>A0A820SC69</accession>
<evidence type="ECO:0000256" key="1">
    <source>
        <dbReference type="SAM" id="MobiDB-lite"/>
    </source>
</evidence>
<dbReference type="AlphaFoldDB" id="A0A820SC69"/>